<dbReference type="EMBL" id="JBBDGM010000017">
    <property type="protein sequence ID" value="MEJ1089709.1"/>
    <property type="molecule type" value="Genomic_DNA"/>
</dbReference>
<accession>A0ABU8LEH2</accession>
<sequence>MDTYTGILAAYLAAMVGVAVVGVAVYVVTAYFMSKVFAKAGVQGTWRAWVPVYNFMVFFKLGDLSPWLVLYCFAGAVVLSWVGIGFIFSLALFVGGGVAAYRVGLKTGKEPALVALWLIPTAWFGVIGLSKATWNTAVAPAQWAGNGFLADRTEWPGVPAQASAVDGPAQPERPAEAGA</sequence>
<feature type="transmembrane region" description="Helical" evidence="2">
    <location>
        <begin position="44"/>
        <end position="62"/>
    </location>
</feature>
<feature type="transmembrane region" description="Helical" evidence="2">
    <location>
        <begin position="113"/>
        <end position="134"/>
    </location>
</feature>
<feature type="region of interest" description="Disordered" evidence="1">
    <location>
        <begin position="159"/>
        <end position="179"/>
    </location>
</feature>
<gene>
    <name evidence="3" type="ORF">WDU99_15445</name>
</gene>
<evidence type="ECO:0000313" key="4">
    <source>
        <dbReference type="Proteomes" id="UP001371224"/>
    </source>
</evidence>
<feature type="transmembrane region" description="Helical" evidence="2">
    <location>
        <begin position="6"/>
        <end position="32"/>
    </location>
</feature>
<dbReference type="RefSeq" id="WP_337333354.1">
    <property type="nucleotide sequence ID" value="NZ_JBBDGM010000017.1"/>
</dbReference>
<reference evidence="3 4" key="1">
    <citation type="submission" date="2024-02" db="EMBL/GenBank/DDBJ databases">
        <authorList>
            <person name="Saticioglu I.B."/>
        </authorList>
    </citation>
    <scope>NUCLEOTIDE SEQUENCE [LARGE SCALE GENOMIC DNA]</scope>
    <source>
        <strain evidence="3 4">Mu-80</strain>
    </source>
</reference>
<dbReference type="Proteomes" id="UP001371224">
    <property type="component" value="Unassembled WGS sequence"/>
</dbReference>
<proteinExistence type="predicted"/>
<keyword evidence="2" id="KW-0472">Membrane</keyword>
<name>A0ABU8LEH2_9MICO</name>
<evidence type="ECO:0000256" key="2">
    <source>
        <dbReference type="SAM" id="Phobius"/>
    </source>
</evidence>
<evidence type="ECO:0000313" key="3">
    <source>
        <dbReference type="EMBL" id="MEJ1089709.1"/>
    </source>
</evidence>
<keyword evidence="2" id="KW-0812">Transmembrane</keyword>
<feature type="transmembrane region" description="Helical" evidence="2">
    <location>
        <begin position="68"/>
        <end position="101"/>
    </location>
</feature>
<evidence type="ECO:0000256" key="1">
    <source>
        <dbReference type="SAM" id="MobiDB-lite"/>
    </source>
</evidence>
<keyword evidence="4" id="KW-1185">Reference proteome</keyword>
<protein>
    <submittedName>
        <fullName evidence="3">Large exoprotein</fullName>
    </submittedName>
</protein>
<keyword evidence="2" id="KW-1133">Transmembrane helix</keyword>
<comment type="caution">
    <text evidence="3">The sequence shown here is derived from an EMBL/GenBank/DDBJ whole genome shotgun (WGS) entry which is preliminary data.</text>
</comment>
<organism evidence="3 4">
    <name type="scientific">Microbacterium bandirmense</name>
    <dbReference type="NCBI Taxonomy" id="3122050"/>
    <lineage>
        <taxon>Bacteria</taxon>
        <taxon>Bacillati</taxon>
        <taxon>Actinomycetota</taxon>
        <taxon>Actinomycetes</taxon>
        <taxon>Micrococcales</taxon>
        <taxon>Microbacteriaceae</taxon>
        <taxon>Microbacterium</taxon>
    </lineage>
</organism>